<evidence type="ECO:0000313" key="1">
    <source>
        <dbReference type="EMBL" id="KAG6722514.1"/>
    </source>
</evidence>
<sequence length="73" mass="8072">MDGGGSNQGLVMCGSWIQGPDKVNLVVLRRSKLEDASPSQLEIFSFDPKTTSLSSSPLYVCIYLPLQSKFTWF</sequence>
<dbReference type="Proteomes" id="UP000811246">
    <property type="component" value="Chromosome 3"/>
</dbReference>
<dbReference type="EMBL" id="CM031827">
    <property type="protein sequence ID" value="KAG6722514.1"/>
    <property type="molecule type" value="Genomic_DNA"/>
</dbReference>
<reference evidence="1" key="1">
    <citation type="submission" date="2021-01" db="EMBL/GenBank/DDBJ databases">
        <authorList>
            <person name="Lovell J.T."/>
            <person name="Bentley N."/>
            <person name="Bhattarai G."/>
            <person name="Jenkins J.W."/>
            <person name="Sreedasyam A."/>
            <person name="Alarcon Y."/>
            <person name="Bock C."/>
            <person name="Boston L."/>
            <person name="Carlson J."/>
            <person name="Cervantes K."/>
            <person name="Clermont K."/>
            <person name="Krom N."/>
            <person name="Kubenka K."/>
            <person name="Mamidi S."/>
            <person name="Mattison C."/>
            <person name="Monteros M."/>
            <person name="Pisani C."/>
            <person name="Plott C."/>
            <person name="Rajasekar S."/>
            <person name="Rhein H.S."/>
            <person name="Rohla C."/>
            <person name="Song M."/>
            <person name="Hilaire R.S."/>
            <person name="Shu S."/>
            <person name="Wells L."/>
            <person name="Wang X."/>
            <person name="Webber J."/>
            <person name="Heerema R.J."/>
            <person name="Klein P."/>
            <person name="Conner P."/>
            <person name="Grauke L."/>
            <person name="Grimwood J."/>
            <person name="Schmutz J."/>
            <person name="Randall J.J."/>
        </authorList>
    </citation>
    <scope>NUCLEOTIDE SEQUENCE</scope>
    <source>
        <tissue evidence="1">Leaf</tissue>
    </source>
</reference>
<organism evidence="1 2">
    <name type="scientific">Carya illinoinensis</name>
    <name type="common">Pecan</name>
    <dbReference type="NCBI Taxonomy" id="32201"/>
    <lineage>
        <taxon>Eukaryota</taxon>
        <taxon>Viridiplantae</taxon>
        <taxon>Streptophyta</taxon>
        <taxon>Embryophyta</taxon>
        <taxon>Tracheophyta</taxon>
        <taxon>Spermatophyta</taxon>
        <taxon>Magnoliopsida</taxon>
        <taxon>eudicotyledons</taxon>
        <taxon>Gunneridae</taxon>
        <taxon>Pentapetalae</taxon>
        <taxon>rosids</taxon>
        <taxon>fabids</taxon>
        <taxon>Fagales</taxon>
        <taxon>Juglandaceae</taxon>
        <taxon>Carya</taxon>
    </lineage>
</organism>
<accession>A0A922JZ05</accession>
<comment type="caution">
    <text evidence="1">The sequence shown here is derived from an EMBL/GenBank/DDBJ whole genome shotgun (WGS) entry which is preliminary data.</text>
</comment>
<evidence type="ECO:0000313" key="2">
    <source>
        <dbReference type="Proteomes" id="UP000811246"/>
    </source>
</evidence>
<dbReference type="OrthoDB" id="1782542at2759"/>
<dbReference type="AlphaFoldDB" id="A0A922JZ05"/>
<gene>
    <name evidence="1" type="ORF">I3842_03G164400</name>
</gene>
<protein>
    <submittedName>
        <fullName evidence="1">Uncharacterized protein</fullName>
    </submittedName>
</protein>
<name>A0A922JZ05_CARIL</name>
<proteinExistence type="predicted"/>